<dbReference type="EMBL" id="LT985188">
    <property type="protein sequence ID" value="SPD88553.1"/>
    <property type="molecule type" value="Genomic_DNA"/>
</dbReference>
<dbReference type="Proteomes" id="UP000238164">
    <property type="component" value="Chromosome 1"/>
</dbReference>
<protein>
    <submittedName>
        <fullName evidence="1">Uncharacterized protein</fullName>
    </submittedName>
</protein>
<accession>A0A2N9JLV5</accession>
<keyword evidence="2" id="KW-1185">Reference proteome</keyword>
<evidence type="ECO:0000313" key="2">
    <source>
        <dbReference type="Proteomes" id="UP000238164"/>
    </source>
</evidence>
<name>A0A2N9JLV5_9ACTN</name>
<evidence type="ECO:0000313" key="1">
    <source>
        <dbReference type="EMBL" id="SPD88553.1"/>
    </source>
</evidence>
<organism evidence="1 2">
    <name type="scientific">Micropruina glycogenica</name>
    <dbReference type="NCBI Taxonomy" id="75385"/>
    <lineage>
        <taxon>Bacteria</taxon>
        <taxon>Bacillati</taxon>
        <taxon>Actinomycetota</taxon>
        <taxon>Actinomycetes</taxon>
        <taxon>Propionibacteriales</taxon>
        <taxon>Nocardioidaceae</taxon>
        <taxon>Micropruina</taxon>
    </lineage>
</organism>
<gene>
    <name evidence="1" type="ORF">MPLG2_3523</name>
</gene>
<sequence length="94" mass="9852">MVTAAVQVRAEAAGSASLWLSVLESPYAPRVRGFDRLNGGRGLLRAARLKNATDTLNTRCSGSCAPQPACVGSSPVTTVKLHRCESPSSKGPER</sequence>
<proteinExistence type="predicted"/>
<dbReference type="AlphaFoldDB" id="A0A2N9JLV5"/>
<dbReference type="KEGG" id="mgg:MPLG2_3523"/>
<reference evidence="1 2" key="1">
    <citation type="submission" date="2018-02" db="EMBL/GenBank/DDBJ databases">
        <authorList>
            <person name="Cohen D.B."/>
            <person name="Kent A.D."/>
        </authorList>
    </citation>
    <scope>NUCLEOTIDE SEQUENCE [LARGE SCALE GENOMIC DNA]</scope>
    <source>
        <strain evidence="1">1</strain>
    </source>
</reference>